<evidence type="ECO:0000259" key="7">
    <source>
        <dbReference type="Pfam" id="PF16363"/>
    </source>
</evidence>
<comment type="similarity">
    <text evidence="3">Belongs to the NAD(P)-dependent epimerase/dehydratase family. GDP-mannose 4,6-dehydratase subfamily.</text>
</comment>
<keyword evidence="9" id="KW-1185">Reference proteome</keyword>
<evidence type="ECO:0000256" key="3">
    <source>
        <dbReference type="ARBA" id="ARBA00009263"/>
    </source>
</evidence>
<dbReference type="Proteomes" id="UP000011704">
    <property type="component" value="Unassembled WGS sequence"/>
</dbReference>
<name>M1YV45_NITG3</name>
<dbReference type="HOGENOM" id="CLU_007383_14_0_0"/>
<gene>
    <name evidence="8" type="primary">gmd</name>
    <name evidence="8" type="ORF">NITGR_10025</name>
</gene>
<dbReference type="AlphaFoldDB" id="M1YV45"/>
<dbReference type="InterPro" id="IPR006368">
    <property type="entry name" value="GDP_Man_deHydtase"/>
</dbReference>
<comment type="caution">
    <text evidence="8">The sequence shown here is derived from an EMBL/GenBank/DDBJ whole genome shotgun (WGS) entry which is preliminary data.</text>
</comment>
<accession>M1YV45</accession>
<dbReference type="SUPFAM" id="SSF51735">
    <property type="entry name" value="NAD(P)-binding Rossmann-fold domains"/>
    <property type="match status" value="1"/>
</dbReference>
<dbReference type="RefSeq" id="WP_005005303.1">
    <property type="nucleotide sequence ID" value="NZ_HG422173.1"/>
</dbReference>
<protein>
    <recommendedName>
        <fullName evidence="4">GDP-mannose 4,6-dehydratase</fullName>
        <ecNumber evidence="4">4.2.1.47</ecNumber>
    </recommendedName>
</protein>
<dbReference type="STRING" id="1266370.NITGR_10025"/>
<dbReference type="FunFam" id="3.40.50.720:FF:000924">
    <property type="entry name" value="GDP-mannose 4,6 dehydratase"/>
    <property type="match status" value="1"/>
</dbReference>
<reference evidence="8 9" key="1">
    <citation type="journal article" date="2013" name="Front. Microbiol.">
        <title>The genome of Nitrospina gracilis illuminates the metabolism and evolution of the major marine nitrite oxidizer.</title>
        <authorList>
            <person name="Luecker S."/>
            <person name="Nowka B."/>
            <person name="Rattei T."/>
            <person name="Spieck E."/>
            <person name="and Daims H."/>
        </authorList>
    </citation>
    <scope>NUCLEOTIDE SEQUENCE [LARGE SCALE GENOMIC DNA]</scope>
    <source>
        <strain evidence="8 9">3/211</strain>
    </source>
</reference>
<dbReference type="GO" id="GO:0008446">
    <property type="term" value="F:GDP-mannose 4,6-dehydratase activity"/>
    <property type="evidence" value="ECO:0007669"/>
    <property type="project" value="UniProtKB-EC"/>
</dbReference>
<evidence type="ECO:0000256" key="1">
    <source>
        <dbReference type="ARBA" id="ARBA00000188"/>
    </source>
</evidence>
<organism evidence="8 9">
    <name type="scientific">Nitrospina gracilis (strain 3/211)</name>
    <dbReference type="NCBI Taxonomy" id="1266370"/>
    <lineage>
        <taxon>Bacteria</taxon>
        <taxon>Pseudomonadati</taxon>
        <taxon>Nitrospinota/Tectimicrobiota group</taxon>
        <taxon>Nitrospinota</taxon>
        <taxon>Nitrospinia</taxon>
        <taxon>Nitrospinales</taxon>
        <taxon>Nitrospinaceae</taxon>
        <taxon>Nitrospina</taxon>
    </lineage>
</organism>
<dbReference type="InterPro" id="IPR016040">
    <property type="entry name" value="NAD(P)-bd_dom"/>
</dbReference>
<dbReference type="Gene3D" id="3.40.50.720">
    <property type="entry name" value="NAD(P)-binding Rossmann-like Domain"/>
    <property type="match status" value="1"/>
</dbReference>
<dbReference type="GO" id="GO:0042351">
    <property type="term" value="P:'de novo' GDP-L-fucose biosynthetic process"/>
    <property type="evidence" value="ECO:0007669"/>
    <property type="project" value="TreeGrafter"/>
</dbReference>
<proteinExistence type="inferred from homology"/>
<evidence type="ECO:0000256" key="5">
    <source>
        <dbReference type="ARBA" id="ARBA00023239"/>
    </source>
</evidence>
<evidence type="ECO:0000256" key="6">
    <source>
        <dbReference type="ARBA" id="ARBA00059383"/>
    </source>
</evidence>
<keyword evidence="5 8" id="KW-0456">Lyase</keyword>
<evidence type="ECO:0000256" key="2">
    <source>
        <dbReference type="ARBA" id="ARBA00001937"/>
    </source>
</evidence>
<dbReference type="CDD" id="cd05260">
    <property type="entry name" value="GDP_MD_SDR_e"/>
    <property type="match status" value="1"/>
</dbReference>
<evidence type="ECO:0000256" key="4">
    <source>
        <dbReference type="ARBA" id="ARBA00011989"/>
    </source>
</evidence>
<comment type="function">
    <text evidence="6">Catalyzes the conversion of GDP-D-mannose to GDP-4-dehydro-6-deoxy-D-mannose.</text>
</comment>
<dbReference type="InterPro" id="IPR036291">
    <property type="entry name" value="NAD(P)-bd_dom_sf"/>
</dbReference>
<dbReference type="Pfam" id="PF16363">
    <property type="entry name" value="GDP_Man_Dehyd"/>
    <property type="match status" value="1"/>
</dbReference>
<dbReference type="InParanoid" id="M1YV45"/>
<evidence type="ECO:0000313" key="8">
    <source>
        <dbReference type="EMBL" id="CCQ89168.1"/>
    </source>
</evidence>
<dbReference type="PANTHER" id="PTHR43715:SF1">
    <property type="entry name" value="GDP-MANNOSE 4,6 DEHYDRATASE"/>
    <property type="match status" value="1"/>
</dbReference>
<evidence type="ECO:0000313" key="9">
    <source>
        <dbReference type="Proteomes" id="UP000011704"/>
    </source>
</evidence>
<comment type="catalytic activity">
    <reaction evidence="1">
        <text>GDP-alpha-D-mannose = GDP-4-dehydro-alpha-D-rhamnose + H2O</text>
        <dbReference type="Rhea" id="RHEA:23820"/>
        <dbReference type="ChEBI" id="CHEBI:15377"/>
        <dbReference type="ChEBI" id="CHEBI:57527"/>
        <dbReference type="ChEBI" id="CHEBI:57964"/>
        <dbReference type="EC" id="4.2.1.47"/>
    </reaction>
</comment>
<comment type="cofactor">
    <cofactor evidence="2">
        <name>NADP(+)</name>
        <dbReference type="ChEBI" id="CHEBI:58349"/>
    </cofactor>
</comment>
<dbReference type="EMBL" id="CAQJ01000001">
    <property type="protein sequence ID" value="CCQ89168.1"/>
    <property type="molecule type" value="Genomic_DNA"/>
</dbReference>
<feature type="domain" description="NAD(P)-binding" evidence="7">
    <location>
        <begin position="5"/>
        <end position="313"/>
    </location>
</feature>
<dbReference type="EC" id="4.2.1.47" evidence="4"/>
<sequence length="333" mass="37527">MKTAFITGISGQDGSYLAEYLLDRGYAVQGLVRPGPAEEVEPSLWRLHAVRNRITLHASPLLNTQALTEILREVNPDECYHLAAQSFAGDSPHSEMETIQTNVDGTHSVLLAIRNAAPHCRVFFAGSAQMFGDAPHSPQTEATPFRPINLYGVSKVAAYDLVKYYMRHHNLFVSTGLLYNHESPRRSFEFVTRKITASAARIKLGLQKELRLGNLDSVRDWGYAGDYVVAMHAALNVDAPDDYVIATGETHRIRDFLERVFAELELEVEPYVVQDEEFFRPTEKVPLVGNAALARERLGWEPKMPFEDWVRQMVWADMDYFQKLAAGGKLSEK</sequence>
<dbReference type="PANTHER" id="PTHR43715">
    <property type="entry name" value="GDP-MANNOSE 4,6-DEHYDRATASE"/>
    <property type="match status" value="1"/>
</dbReference>
<dbReference type="OrthoDB" id="9779041at2"/>
<dbReference type="Gene3D" id="3.90.25.10">
    <property type="entry name" value="UDP-galactose 4-epimerase, domain 1"/>
    <property type="match status" value="1"/>
</dbReference>